<keyword evidence="6" id="KW-0808">Transferase</keyword>
<evidence type="ECO:0000313" key="21">
    <source>
        <dbReference type="EMBL" id="PAN15709.2"/>
    </source>
</evidence>
<dbReference type="InterPro" id="IPR002401">
    <property type="entry name" value="Cyt_P450_E_grp-I"/>
</dbReference>
<comment type="similarity">
    <text evidence="3">Belongs to the cytochrome P450 family.</text>
</comment>
<evidence type="ECO:0000256" key="9">
    <source>
        <dbReference type="ARBA" id="ARBA00022771"/>
    </source>
</evidence>
<keyword evidence="7" id="KW-0812">Transmembrane</keyword>
<feature type="region of interest" description="Disordered" evidence="19">
    <location>
        <begin position="186"/>
        <end position="247"/>
    </location>
</feature>
<feature type="compositionally biased region" description="Basic and acidic residues" evidence="19">
    <location>
        <begin position="225"/>
        <end position="236"/>
    </location>
</feature>
<evidence type="ECO:0000256" key="17">
    <source>
        <dbReference type="PIRSR" id="PIRSR602401-1"/>
    </source>
</evidence>
<dbReference type="PRINTS" id="PR00385">
    <property type="entry name" value="P450"/>
</dbReference>
<evidence type="ECO:0000256" key="1">
    <source>
        <dbReference type="ARBA" id="ARBA00000900"/>
    </source>
</evidence>
<keyword evidence="11" id="KW-0862">Zinc</keyword>
<keyword evidence="12" id="KW-1133">Transmembrane helix</keyword>
<reference evidence="21" key="1">
    <citation type="submission" date="2018-04" db="EMBL/GenBank/DDBJ databases">
        <title>WGS assembly of Panicum hallii.</title>
        <authorList>
            <person name="Lovell J."/>
            <person name="Jenkins J."/>
            <person name="Lowry D."/>
            <person name="Mamidi S."/>
            <person name="Sreedasyam A."/>
            <person name="Weng X."/>
            <person name="Barry K."/>
            <person name="Bonette J."/>
            <person name="Campitelli B."/>
            <person name="Daum C."/>
            <person name="Gordon S."/>
            <person name="Gould B."/>
            <person name="Lipzen A."/>
            <person name="Macqueen A."/>
            <person name="Palacio-Mejia J."/>
            <person name="Plott C."/>
            <person name="Shakirov E."/>
            <person name="Shu S."/>
            <person name="Yoshinaga Y."/>
            <person name="Zane M."/>
            <person name="Rokhsar D."/>
            <person name="Grimwood J."/>
            <person name="Schmutz J."/>
            <person name="Juenger T."/>
        </authorList>
    </citation>
    <scope>NUCLEOTIDE SEQUENCE [LARGE SCALE GENOMIC DNA]</scope>
    <source>
        <strain evidence="21">FIL2</strain>
    </source>
</reference>
<dbReference type="GO" id="GO:0020037">
    <property type="term" value="F:heme binding"/>
    <property type="evidence" value="ECO:0007669"/>
    <property type="project" value="InterPro"/>
</dbReference>
<organism evidence="21">
    <name type="scientific">Panicum hallii</name>
    <dbReference type="NCBI Taxonomy" id="206008"/>
    <lineage>
        <taxon>Eukaryota</taxon>
        <taxon>Viridiplantae</taxon>
        <taxon>Streptophyta</taxon>
        <taxon>Embryophyta</taxon>
        <taxon>Tracheophyta</taxon>
        <taxon>Spermatophyta</taxon>
        <taxon>Magnoliopsida</taxon>
        <taxon>Liliopsida</taxon>
        <taxon>Poales</taxon>
        <taxon>Poaceae</taxon>
        <taxon>PACMAD clade</taxon>
        <taxon>Panicoideae</taxon>
        <taxon>Panicodae</taxon>
        <taxon>Paniceae</taxon>
        <taxon>Panicinae</taxon>
        <taxon>Panicum</taxon>
        <taxon>Panicum sect. Panicum</taxon>
    </lineage>
</organism>
<feature type="region of interest" description="Disordered" evidence="19">
    <location>
        <begin position="60"/>
        <end position="82"/>
    </location>
</feature>
<dbReference type="GO" id="GO:0008270">
    <property type="term" value="F:zinc ion binding"/>
    <property type="evidence" value="ECO:0007669"/>
    <property type="project" value="UniProtKB-KW"/>
</dbReference>
<feature type="compositionally biased region" description="Acidic residues" evidence="19">
    <location>
        <begin position="201"/>
        <end position="222"/>
    </location>
</feature>
<dbReference type="FunFam" id="3.30.40.10:FF:000022">
    <property type="entry name" value="E3 ubiquitin-protein ligase RING1-like"/>
    <property type="match status" value="1"/>
</dbReference>
<feature type="binding site" description="axial binding residue" evidence="17">
    <location>
        <position position="1001"/>
    </location>
    <ligand>
        <name>heme</name>
        <dbReference type="ChEBI" id="CHEBI:30413"/>
    </ligand>
    <ligandPart>
        <name>Fe</name>
        <dbReference type="ChEBI" id="CHEBI:18248"/>
    </ligandPart>
</feature>
<dbReference type="GO" id="GO:0061630">
    <property type="term" value="F:ubiquitin protein ligase activity"/>
    <property type="evidence" value="ECO:0007669"/>
    <property type="project" value="UniProtKB-EC"/>
</dbReference>
<dbReference type="PRINTS" id="PR00463">
    <property type="entry name" value="EP450I"/>
</dbReference>
<dbReference type="PANTHER" id="PTHR24282">
    <property type="entry name" value="CYTOCHROME P450 FAMILY MEMBER"/>
    <property type="match status" value="1"/>
</dbReference>
<sequence length="1053" mass="119052">MSDQQRHSDSYGLHATQPDVQCLVCTRPFSLDTEIADSFEALAICRECKVTVLSDNYRDETARTNRQTRRSRQRSRVTRDEPMRDAFAQQFSQLINLARQGHEADVDSPTVPYQHASYNSTPNRSQRWHSSDDESDGLNFADSVFGEIESNISFGDDCGESDASLEHQTTMGRDIFIQLDNESYINTDTDIDPMNAGLDQWDSDDPEDEDEQSEESDLDEAGDTMQEHQQRWHDIDPSGLNEQESEDTVWTWRTAGSQGVNRTNLRADTEGREIRRLFIGNPGDYVDARQFEMLLEQFAEDNNTTRGAPPAATSSVENLPSVVISTSNEINGGVTCPVCKDDMPIKTIAKQLPCMHLYHSSCILPWLSSRNTCPVCRYELPTYDTEYERSKRATANEGSIHGVERTHLQETIEETSYEPEVEGSSNTVGGTMEETNTHEHAAYSAQQPNRAPGRHRWLYIAAAPVLEKLSLLIYYRKYLPTKSNLEIRKLDQEIRLLILDLSKEHRSRSHSNDVKHMSTHNNHLHAINKWMIPYKKHFLPLILCRMEELPALTIALVILSLVLSYLLHQVCLRSENIRKKLRRQGVKGPKPTVFFGNTKEMKRIQQELQIVQTQDANNYLSTLFPHLLLWRETYGPVFIYSTGALEILHVSDPELVKDIGHCTPSELGKPNYLKRSRKALFGGGLFTLNGDEWAYQRKLMAPEFIMDKIKGMIELIEDATVPLLESWESILDNAGGSGEIAVDDYLRKLSADVIARVCFGSSFTRGEDIFCKLRQLQKAVSQQDALVGLSAFWKYLPTRAIREIGKLEEEVRLLILDVIKEHNNSTDNDLLRVIIDGAQGCHLQGREAEDFIIGNCKGMYFAGHGTTAVTMIWCLMLLAAHPEWQEHARAEAAEICLGGATLDVEALRRLKIITMVIQETLRLYPPASLMMREALTDVKMGGLDVPRGTIIQVARSMLHLDEDAWGPNAGEFRPDRFANGVAVACRPAHMYMPFGHGPRTCIGQNLAMVELKVVLARLLTRFSFAPSPRYRHAPVFRLTIEPGFGMPLVVTKL</sequence>
<dbReference type="InterPro" id="IPR001128">
    <property type="entry name" value="Cyt_P450"/>
</dbReference>
<keyword evidence="14 17" id="KW-0408">Iron</keyword>
<dbReference type="GO" id="GO:0016705">
    <property type="term" value="F:oxidoreductase activity, acting on paired donors, with incorporation or reduction of molecular oxygen"/>
    <property type="evidence" value="ECO:0007669"/>
    <property type="project" value="InterPro"/>
</dbReference>
<dbReference type="Gene3D" id="1.10.630.10">
    <property type="entry name" value="Cytochrome P450"/>
    <property type="match status" value="1"/>
</dbReference>
<feature type="compositionally biased region" description="Basic residues" evidence="19">
    <location>
        <begin position="66"/>
        <end position="76"/>
    </location>
</feature>
<keyword evidence="9 18" id="KW-0863">Zinc-finger</keyword>
<dbReference type="InterPro" id="IPR013083">
    <property type="entry name" value="Znf_RING/FYVE/PHD"/>
</dbReference>
<evidence type="ECO:0000256" key="11">
    <source>
        <dbReference type="ARBA" id="ARBA00022833"/>
    </source>
</evidence>
<evidence type="ECO:0000256" key="14">
    <source>
        <dbReference type="ARBA" id="ARBA00023004"/>
    </source>
</evidence>
<evidence type="ECO:0000256" key="5">
    <source>
        <dbReference type="ARBA" id="ARBA00022617"/>
    </source>
</evidence>
<evidence type="ECO:0000256" key="6">
    <source>
        <dbReference type="ARBA" id="ARBA00022679"/>
    </source>
</evidence>
<evidence type="ECO:0000256" key="8">
    <source>
        <dbReference type="ARBA" id="ARBA00022723"/>
    </source>
</evidence>
<feature type="domain" description="RING-type" evidence="20">
    <location>
        <begin position="336"/>
        <end position="377"/>
    </location>
</feature>
<evidence type="ECO:0000259" key="20">
    <source>
        <dbReference type="PROSITE" id="PS50089"/>
    </source>
</evidence>
<dbReference type="GO" id="GO:0004497">
    <property type="term" value="F:monooxygenase activity"/>
    <property type="evidence" value="ECO:0007669"/>
    <property type="project" value="UniProtKB-KW"/>
</dbReference>
<evidence type="ECO:0000256" key="3">
    <source>
        <dbReference type="ARBA" id="ARBA00010617"/>
    </source>
</evidence>
<dbReference type="SUPFAM" id="SSF57850">
    <property type="entry name" value="RING/U-box"/>
    <property type="match status" value="1"/>
</dbReference>
<protein>
    <recommendedName>
        <fullName evidence="4">RING-type E3 ubiquitin transferase</fullName>
        <ecNumber evidence="4">2.3.2.27</ecNumber>
    </recommendedName>
</protein>
<evidence type="ECO:0000256" key="12">
    <source>
        <dbReference type="ARBA" id="ARBA00022989"/>
    </source>
</evidence>
<feature type="compositionally biased region" description="Polar residues" evidence="19">
    <location>
        <begin position="116"/>
        <end position="125"/>
    </location>
</feature>
<dbReference type="Proteomes" id="UP000243499">
    <property type="component" value="Chromosome 3"/>
</dbReference>
<dbReference type="Gene3D" id="3.30.40.10">
    <property type="entry name" value="Zinc/RING finger domain, C3HC4 (zinc finger)"/>
    <property type="match status" value="1"/>
</dbReference>
<comment type="catalytic activity">
    <reaction evidence="1">
        <text>S-ubiquitinyl-[E2 ubiquitin-conjugating enzyme]-L-cysteine + [acceptor protein]-L-lysine = [E2 ubiquitin-conjugating enzyme]-L-cysteine + N(6)-ubiquitinyl-[acceptor protein]-L-lysine.</text>
        <dbReference type="EC" id="2.3.2.27"/>
    </reaction>
</comment>
<keyword evidence="15" id="KW-0503">Monooxygenase</keyword>
<comment type="cofactor">
    <cofactor evidence="17">
        <name>heme</name>
        <dbReference type="ChEBI" id="CHEBI:30413"/>
    </cofactor>
</comment>
<comment type="subcellular location">
    <subcellularLocation>
        <location evidence="2">Membrane</location>
    </subcellularLocation>
</comment>
<feature type="region of interest" description="Disordered" evidence="19">
    <location>
        <begin position="101"/>
        <end position="135"/>
    </location>
</feature>
<dbReference type="PANTHER" id="PTHR24282:SF141">
    <property type="entry name" value="CYTOCHROME P450 714C3"/>
    <property type="match status" value="1"/>
</dbReference>
<evidence type="ECO:0000256" key="13">
    <source>
        <dbReference type="ARBA" id="ARBA00023002"/>
    </source>
</evidence>
<proteinExistence type="inferred from homology"/>
<dbReference type="EC" id="2.3.2.27" evidence="4"/>
<dbReference type="PROSITE" id="PS00086">
    <property type="entry name" value="CYTOCHROME_P450"/>
    <property type="match status" value="1"/>
</dbReference>
<keyword evidence="10" id="KW-0833">Ubl conjugation pathway</keyword>
<accession>A0A2S3H5C8</accession>
<keyword evidence="13" id="KW-0560">Oxidoreductase</keyword>
<dbReference type="AlphaFoldDB" id="A0A2S3H5C8"/>
<keyword evidence="5 17" id="KW-0349">Heme</keyword>
<dbReference type="InterPro" id="IPR050665">
    <property type="entry name" value="Cytochrome_P450_Monooxygen"/>
</dbReference>
<gene>
    <name evidence="21" type="ORF">PAHAL_3G010300</name>
</gene>
<keyword evidence="16" id="KW-0472">Membrane</keyword>
<evidence type="ECO:0000256" key="19">
    <source>
        <dbReference type="SAM" id="MobiDB-lite"/>
    </source>
</evidence>
<dbReference type="PROSITE" id="PS50089">
    <property type="entry name" value="ZF_RING_2"/>
    <property type="match status" value="1"/>
</dbReference>
<evidence type="ECO:0000256" key="16">
    <source>
        <dbReference type="ARBA" id="ARBA00023136"/>
    </source>
</evidence>
<dbReference type="Pfam" id="PF00067">
    <property type="entry name" value="p450"/>
    <property type="match status" value="1"/>
</dbReference>
<evidence type="ECO:0000256" key="4">
    <source>
        <dbReference type="ARBA" id="ARBA00012483"/>
    </source>
</evidence>
<evidence type="ECO:0000256" key="15">
    <source>
        <dbReference type="ARBA" id="ARBA00023033"/>
    </source>
</evidence>
<dbReference type="InterPro" id="IPR001841">
    <property type="entry name" value="Znf_RING"/>
</dbReference>
<name>A0A2S3H5C8_9POAL</name>
<keyword evidence="8 17" id="KW-0479">Metal-binding</keyword>
<dbReference type="Pfam" id="PF13639">
    <property type="entry name" value="zf-RING_2"/>
    <property type="match status" value="1"/>
</dbReference>
<evidence type="ECO:0000256" key="18">
    <source>
        <dbReference type="PROSITE-ProRule" id="PRU00175"/>
    </source>
</evidence>
<dbReference type="InterPro" id="IPR017972">
    <property type="entry name" value="Cyt_P450_CS"/>
</dbReference>
<dbReference type="SUPFAM" id="SSF48264">
    <property type="entry name" value="Cytochrome P450"/>
    <property type="match status" value="1"/>
</dbReference>
<dbReference type="EMBL" id="CM008048">
    <property type="protein sequence ID" value="PAN15709.2"/>
    <property type="molecule type" value="Genomic_DNA"/>
</dbReference>
<evidence type="ECO:0000256" key="2">
    <source>
        <dbReference type="ARBA" id="ARBA00004370"/>
    </source>
</evidence>
<dbReference type="SMART" id="SM00184">
    <property type="entry name" value="RING"/>
    <property type="match status" value="1"/>
</dbReference>
<dbReference type="InterPro" id="IPR036396">
    <property type="entry name" value="Cyt_P450_sf"/>
</dbReference>
<dbReference type="GO" id="GO:0005506">
    <property type="term" value="F:iron ion binding"/>
    <property type="evidence" value="ECO:0007669"/>
    <property type="project" value="InterPro"/>
</dbReference>
<dbReference type="GO" id="GO:0016020">
    <property type="term" value="C:membrane"/>
    <property type="evidence" value="ECO:0007669"/>
    <property type="project" value="UniProtKB-SubCell"/>
</dbReference>
<evidence type="ECO:0000256" key="10">
    <source>
        <dbReference type="ARBA" id="ARBA00022786"/>
    </source>
</evidence>
<evidence type="ECO:0000256" key="7">
    <source>
        <dbReference type="ARBA" id="ARBA00022692"/>
    </source>
</evidence>
<dbReference type="Gramene" id="PAN15709">
    <property type="protein sequence ID" value="PAN15709"/>
    <property type="gene ID" value="PAHAL_3G010300"/>
</dbReference>
<dbReference type="GO" id="GO:0006629">
    <property type="term" value="P:lipid metabolic process"/>
    <property type="evidence" value="ECO:0007669"/>
    <property type="project" value="UniProtKB-ARBA"/>
</dbReference>